<dbReference type="AlphaFoldDB" id="X0SJY8"/>
<reference evidence="1" key="1">
    <citation type="journal article" date="2014" name="Front. Microbiol.">
        <title>High frequency of phylogenetically diverse reductive dehalogenase-homologous genes in deep subseafloor sedimentary metagenomes.</title>
        <authorList>
            <person name="Kawai M."/>
            <person name="Futagami T."/>
            <person name="Toyoda A."/>
            <person name="Takaki Y."/>
            <person name="Nishi S."/>
            <person name="Hori S."/>
            <person name="Arai W."/>
            <person name="Tsubouchi T."/>
            <person name="Morono Y."/>
            <person name="Uchiyama I."/>
            <person name="Ito T."/>
            <person name="Fujiyama A."/>
            <person name="Inagaki F."/>
            <person name="Takami H."/>
        </authorList>
    </citation>
    <scope>NUCLEOTIDE SEQUENCE</scope>
    <source>
        <strain evidence="1">Expedition CK06-06</strain>
    </source>
</reference>
<sequence>MRFTKKEISNIKFYFKIIQKRIELEKPGGKLTERSKRSNYILYGVYAGKIFEIIHQRVDFKKEENNLNADSLILELFGQEFFNWLASGHKKFTYLTN</sequence>
<organism evidence="1">
    <name type="scientific">marine sediment metagenome</name>
    <dbReference type="NCBI Taxonomy" id="412755"/>
    <lineage>
        <taxon>unclassified sequences</taxon>
        <taxon>metagenomes</taxon>
        <taxon>ecological metagenomes</taxon>
    </lineage>
</organism>
<gene>
    <name evidence="1" type="ORF">S01H1_00817</name>
</gene>
<protein>
    <submittedName>
        <fullName evidence="1">Uncharacterized protein</fullName>
    </submittedName>
</protein>
<name>X0SJY8_9ZZZZ</name>
<proteinExistence type="predicted"/>
<comment type="caution">
    <text evidence="1">The sequence shown here is derived from an EMBL/GenBank/DDBJ whole genome shotgun (WGS) entry which is preliminary data.</text>
</comment>
<dbReference type="EMBL" id="BARS01000313">
    <property type="protein sequence ID" value="GAF75416.1"/>
    <property type="molecule type" value="Genomic_DNA"/>
</dbReference>
<accession>X0SJY8</accession>
<evidence type="ECO:0000313" key="1">
    <source>
        <dbReference type="EMBL" id="GAF75416.1"/>
    </source>
</evidence>